<evidence type="ECO:0000313" key="2">
    <source>
        <dbReference type="Proteomes" id="UP000239614"/>
    </source>
</evidence>
<reference evidence="1 2" key="1">
    <citation type="submission" date="2018-03" db="EMBL/GenBank/DDBJ databases">
        <title>Genome sequence of Clostridium thermopalmarium DSM 5974.</title>
        <authorList>
            <person name="Poehlein A."/>
            <person name="Daniel R."/>
        </authorList>
    </citation>
    <scope>NUCLEOTIDE SEQUENCE [LARGE SCALE GENOMIC DNA]</scope>
    <source>
        <strain evidence="1 2">DSM 5974</strain>
    </source>
</reference>
<proteinExistence type="predicted"/>
<dbReference type="AlphaFoldDB" id="A0A2T0APV3"/>
<keyword evidence="2" id="KW-1185">Reference proteome</keyword>
<dbReference type="InterPro" id="IPR018755">
    <property type="entry name" value="Phage_Mu_Gp48"/>
</dbReference>
<dbReference type="EMBL" id="PVXN01000053">
    <property type="protein sequence ID" value="PRR70931.1"/>
    <property type="molecule type" value="Genomic_DNA"/>
</dbReference>
<dbReference type="Proteomes" id="UP000239614">
    <property type="component" value="Unassembled WGS sequence"/>
</dbReference>
<organism evidence="1 2">
    <name type="scientific">Clostridium thermopalmarium DSM 5974</name>
    <dbReference type="NCBI Taxonomy" id="1121340"/>
    <lineage>
        <taxon>Bacteria</taxon>
        <taxon>Bacillati</taxon>
        <taxon>Bacillota</taxon>
        <taxon>Clostridia</taxon>
        <taxon>Eubacteriales</taxon>
        <taxon>Clostridiaceae</taxon>
        <taxon>Clostridium</taxon>
    </lineage>
</organism>
<name>A0A2T0APV3_9CLOT</name>
<comment type="caution">
    <text evidence="1">The sequence shown here is derived from an EMBL/GenBank/DDBJ whole genome shotgun (WGS) entry which is preliminary data.</text>
</comment>
<gene>
    <name evidence="1" type="ORF">CPAL_20210</name>
</gene>
<accession>A0A2T0APV3</accession>
<evidence type="ECO:0000313" key="1">
    <source>
        <dbReference type="EMBL" id="PRR70931.1"/>
    </source>
</evidence>
<dbReference type="Pfam" id="PF10076">
    <property type="entry name" value="Phage_Mu_Gp48"/>
    <property type="match status" value="1"/>
</dbReference>
<protein>
    <submittedName>
        <fullName evidence="1">Uncharacterized protein</fullName>
    </submittedName>
</protein>
<sequence length="205" mass="23947">MLYGTIKYGTSQYGNNFTVSDEEIELYRPDLLAYLPPILREIKEFKVWNDVVGYELALLKWQMKDVLKQCFIDTATWGLSLWEKEFGIDTDISKSYEERREILKAKKRGHGTVTKKLIKETAEAFSGGEVDIIEHHESYSFTVQFIGVKGIPKNLASFKDMLDTIKPAHLAYDFKYTYTVWDFIEGNLTWNDAKLKTWNDLKIYE</sequence>